<accession>A0ABV5KYC1</accession>
<dbReference type="Pfam" id="PF13508">
    <property type="entry name" value="Acetyltransf_7"/>
    <property type="match status" value="1"/>
</dbReference>
<dbReference type="Gene3D" id="3.40.630.30">
    <property type="match status" value="1"/>
</dbReference>
<dbReference type="PROSITE" id="PS51186">
    <property type="entry name" value="GNAT"/>
    <property type="match status" value="1"/>
</dbReference>
<keyword evidence="2 4" id="KW-0012">Acyltransferase</keyword>
<feature type="domain" description="N-acetyltransferase" evidence="3">
    <location>
        <begin position="1"/>
        <end position="169"/>
    </location>
</feature>
<dbReference type="InterPro" id="IPR016181">
    <property type="entry name" value="Acyl_CoA_acyltransferase"/>
</dbReference>
<dbReference type="RefSeq" id="WP_377500607.1">
    <property type="nucleotide sequence ID" value="NZ_JBHMDO010000047.1"/>
</dbReference>
<evidence type="ECO:0000259" key="3">
    <source>
        <dbReference type="PROSITE" id="PS51186"/>
    </source>
</evidence>
<dbReference type="EC" id="2.3.-.-" evidence="4"/>
<gene>
    <name evidence="4" type="ORF">ACFFSY_28550</name>
</gene>
<evidence type="ECO:0000313" key="5">
    <source>
        <dbReference type="Proteomes" id="UP001589747"/>
    </source>
</evidence>
<dbReference type="CDD" id="cd04301">
    <property type="entry name" value="NAT_SF"/>
    <property type="match status" value="1"/>
</dbReference>
<proteinExistence type="predicted"/>
<sequence>MDVKLYTLQTLQETAIWREAFQKGGIDRPIGYYAECFEACRGGARITVLAEADGRIAGCGHLVKESQYAPFREAGIPEVNDLNVLPEYRRRGIGDKLLVELEAIASRSYASIGIGVGLYADYGPAQRLYARRGYVPDGRGLCYGGETVQPGGLVRADDDLTLYLTKALNVK</sequence>
<keyword evidence="1 4" id="KW-0808">Transferase</keyword>
<dbReference type="InterPro" id="IPR000182">
    <property type="entry name" value="GNAT_dom"/>
</dbReference>
<evidence type="ECO:0000313" key="4">
    <source>
        <dbReference type="EMBL" id="MFB9329910.1"/>
    </source>
</evidence>
<reference evidence="4 5" key="1">
    <citation type="submission" date="2024-09" db="EMBL/GenBank/DDBJ databases">
        <authorList>
            <person name="Sun Q."/>
            <person name="Mori K."/>
        </authorList>
    </citation>
    <scope>NUCLEOTIDE SEQUENCE [LARGE SCALE GENOMIC DNA]</scope>
    <source>
        <strain evidence="4 5">TISTR 2452</strain>
    </source>
</reference>
<dbReference type="EMBL" id="JBHMDO010000047">
    <property type="protein sequence ID" value="MFB9329910.1"/>
    <property type="molecule type" value="Genomic_DNA"/>
</dbReference>
<dbReference type="Proteomes" id="UP001589747">
    <property type="component" value="Unassembled WGS sequence"/>
</dbReference>
<dbReference type="PANTHER" id="PTHR43877">
    <property type="entry name" value="AMINOALKYLPHOSPHONATE N-ACETYLTRANSFERASE-RELATED-RELATED"/>
    <property type="match status" value="1"/>
</dbReference>
<dbReference type="InterPro" id="IPR050832">
    <property type="entry name" value="Bact_Acetyltransf"/>
</dbReference>
<evidence type="ECO:0000256" key="2">
    <source>
        <dbReference type="ARBA" id="ARBA00023315"/>
    </source>
</evidence>
<comment type="caution">
    <text evidence="4">The sequence shown here is derived from an EMBL/GenBank/DDBJ whole genome shotgun (WGS) entry which is preliminary data.</text>
</comment>
<protein>
    <submittedName>
        <fullName evidence="4">GNAT family N-acetyltransferase</fullName>
        <ecNumber evidence="4">2.3.-.-</ecNumber>
    </submittedName>
</protein>
<evidence type="ECO:0000256" key="1">
    <source>
        <dbReference type="ARBA" id="ARBA00022679"/>
    </source>
</evidence>
<organism evidence="4 5">
    <name type="scientific">Paenibacillus aurantiacus</name>
    <dbReference type="NCBI Taxonomy" id="1936118"/>
    <lineage>
        <taxon>Bacteria</taxon>
        <taxon>Bacillati</taxon>
        <taxon>Bacillota</taxon>
        <taxon>Bacilli</taxon>
        <taxon>Bacillales</taxon>
        <taxon>Paenibacillaceae</taxon>
        <taxon>Paenibacillus</taxon>
    </lineage>
</organism>
<keyword evidence="5" id="KW-1185">Reference proteome</keyword>
<dbReference type="GO" id="GO:0016746">
    <property type="term" value="F:acyltransferase activity"/>
    <property type="evidence" value="ECO:0007669"/>
    <property type="project" value="UniProtKB-KW"/>
</dbReference>
<dbReference type="SUPFAM" id="SSF55729">
    <property type="entry name" value="Acyl-CoA N-acyltransferases (Nat)"/>
    <property type="match status" value="1"/>
</dbReference>
<name>A0ABV5KYC1_9BACL</name>